<dbReference type="SUPFAM" id="SSF51445">
    <property type="entry name" value="(Trans)glycosidases"/>
    <property type="match status" value="1"/>
</dbReference>
<dbReference type="PANTHER" id="PTHR10357:SF216">
    <property type="entry name" value="MALTOOLIGOSYL TREHALOSE SYNTHASE-RELATED"/>
    <property type="match status" value="1"/>
</dbReference>
<reference evidence="2 3" key="1">
    <citation type="journal article" date="2008" name="Int. J. Syst. Evol. Microbiol.">
        <title>Tessaracoccus flavescens sp. nov., isolated from marine sediment.</title>
        <authorList>
            <person name="Lee D.W."/>
            <person name="Lee S.D."/>
        </authorList>
    </citation>
    <scope>NUCLEOTIDE SEQUENCE [LARGE SCALE GENOMIC DNA]</scope>
    <source>
        <strain evidence="2 3">SST-39T</strain>
    </source>
</reference>
<dbReference type="SMART" id="SM00642">
    <property type="entry name" value="Aamy"/>
    <property type="match status" value="1"/>
</dbReference>
<dbReference type="InterPro" id="IPR017853">
    <property type="entry name" value="GH"/>
</dbReference>
<gene>
    <name evidence="2" type="ORF">BW733_15960</name>
</gene>
<dbReference type="PANTHER" id="PTHR10357">
    <property type="entry name" value="ALPHA-AMYLASE FAMILY MEMBER"/>
    <property type="match status" value="1"/>
</dbReference>
<evidence type="ECO:0000313" key="2">
    <source>
        <dbReference type="EMBL" id="AQP52682.1"/>
    </source>
</evidence>
<dbReference type="RefSeq" id="WP_237268238.1">
    <property type="nucleotide sequence ID" value="NZ_CP019607.1"/>
</dbReference>
<accession>A0A1Q2D2S7</accession>
<dbReference type="Proteomes" id="UP000188235">
    <property type="component" value="Chromosome"/>
</dbReference>
<dbReference type="InterPro" id="IPR006047">
    <property type="entry name" value="GH13_cat_dom"/>
</dbReference>
<dbReference type="CDD" id="cd11336">
    <property type="entry name" value="AmyAc_MTSase"/>
    <property type="match status" value="1"/>
</dbReference>
<organism evidence="2 3">
    <name type="scientific">Tessaracoccus flavescens</name>
    <dbReference type="NCBI Taxonomy" id="399497"/>
    <lineage>
        <taxon>Bacteria</taxon>
        <taxon>Bacillati</taxon>
        <taxon>Actinomycetota</taxon>
        <taxon>Actinomycetes</taxon>
        <taxon>Propionibacteriales</taxon>
        <taxon>Propionibacteriaceae</taxon>
        <taxon>Tessaracoccus</taxon>
    </lineage>
</organism>
<sequence>MQQRSDLALPASTYRLQLNEGFTFDDAVAQVPYLAELGVSHIFCSPILQAAPGSMHGYDVVDHTRISEECGGEEGFRRLAEVAHAHGLGIIVDVVPNHMAVPTPLWRNHALWEALRDGAESRYANWFDMDLTSTRAVLMPVLGSRIGDELAAGNIRVEERDIDGRTERVVTYFDHVFPIRPGTEDLPLDQLLERQWYRLAYWKVANEELNYRRFFDVDTLAAVRVEDDEVFDATHKLLIQLFDEGLIDGFRIDHPDGLATPRGYLQRLQRATGGAWVVVEKILEPHEQLPDGSRCAGTTGYDALLRVEGLFHDPNQLPTLNEIWDRIADEGWFGQVLHAAKEEVVRSMLFTEVNRLTSIAVAICAADIRLFDHTRRELGRTIAALLVQMDRYRAYVEPGIATPDAERQVILDAADRVRPELDEDESSTLALIVRLALGDSPTGGGGGAETLPSVTRHPVTTELPDTVMDEAALRAEFMIRFAQTCGPVMAKSKEDTAFYRWNRFVAVNEVGSEPTIVGISQDAFHDFCRQISATWPSTMTTLSTHDTKRSEDVRARLSAMLEHARDWESCLGELRAATEEARSPLVDGATELLLWQTLLATWRLPGTLAGAEPISHERLAGYLTKAMREAKNHTTWTAPDAAYEEAVIALADAALADERVAAALDSFVELTYESLRAGVLGSKLIQLTMPGVPDVYQGTELIDLSLVDPDNRRPVDYAHRADLLRSADAAPASLDAQKLLVVSRALRLRAEHPYAFRGEAATYSPVATTTGQAVAFARGTAEADSPVAITVATRLGSQLAERGGWGEHQIILPEGTWVDVLSGREFRGGAVELAEMLADLPVALLRAAS</sequence>
<dbReference type="AlphaFoldDB" id="A0A1Q2D2S7"/>
<dbReference type="Gene3D" id="3.20.20.80">
    <property type="entry name" value="Glycosidases"/>
    <property type="match status" value="4"/>
</dbReference>
<dbReference type="KEGG" id="tfa:BW733_15960"/>
<dbReference type="GO" id="GO:0047470">
    <property type="term" value="F:(1,4)-alpha-D-glucan 1-alpha-D-glucosylmutase activity"/>
    <property type="evidence" value="ECO:0007669"/>
    <property type="project" value="TreeGrafter"/>
</dbReference>
<feature type="domain" description="Glycosyl hydrolase family 13 catalytic" evidence="1">
    <location>
        <begin position="10"/>
        <end position="474"/>
    </location>
</feature>
<evidence type="ECO:0000259" key="1">
    <source>
        <dbReference type="SMART" id="SM00642"/>
    </source>
</evidence>
<evidence type="ECO:0000313" key="3">
    <source>
        <dbReference type="Proteomes" id="UP000188235"/>
    </source>
</evidence>
<protein>
    <submittedName>
        <fullName evidence="2">Malto-oligosyltrehalose synthase</fullName>
    </submittedName>
</protein>
<keyword evidence="3" id="KW-1185">Reference proteome</keyword>
<dbReference type="Pfam" id="PF00128">
    <property type="entry name" value="Alpha-amylase"/>
    <property type="match status" value="1"/>
</dbReference>
<dbReference type="GO" id="GO:0030980">
    <property type="term" value="P:alpha-glucan catabolic process"/>
    <property type="evidence" value="ECO:0007669"/>
    <property type="project" value="TreeGrafter"/>
</dbReference>
<dbReference type="EMBL" id="CP019607">
    <property type="protein sequence ID" value="AQP52682.1"/>
    <property type="molecule type" value="Genomic_DNA"/>
</dbReference>
<proteinExistence type="predicted"/>
<name>A0A1Q2D2S7_9ACTN</name>
<dbReference type="NCBIfam" id="TIGR02401">
    <property type="entry name" value="trehalose_TreY"/>
    <property type="match status" value="1"/>
</dbReference>
<dbReference type="InterPro" id="IPR012767">
    <property type="entry name" value="Trehalose_TreY"/>
</dbReference>
<dbReference type="GO" id="GO:0005992">
    <property type="term" value="P:trehalose biosynthetic process"/>
    <property type="evidence" value="ECO:0007669"/>
    <property type="project" value="TreeGrafter"/>
</dbReference>
<dbReference type="STRING" id="399497.BW733_15960"/>